<evidence type="ECO:0000256" key="1">
    <source>
        <dbReference type="SAM" id="SignalP"/>
    </source>
</evidence>
<dbReference type="RefSeq" id="WP_377902299.1">
    <property type="nucleotide sequence ID" value="NZ_JBHRZS010000002.1"/>
</dbReference>
<gene>
    <name evidence="3" type="ORF">ACFOSV_00560</name>
</gene>
<evidence type="ECO:0000313" key="4">
    <source>
        <dbReference type="Proteomes" id="UP001595805"/>
    </source>
</evidence>
<name>A0ABV8ALN7_9BACT</name>
<dbReference type="SUPFAM" id="SSF56601">
    <property type="entry name" value="beta-lactamase/transpeptidase-like"/>
    <property type="match status" value="1"/>
</dbReference>
<feature type="signal peptide" evidence="1">
    <location>
        <begin position="1"/>
        <end position="24"/>
    </location>
</feature>
<proteinExistence type="predicted"/>
<dbReference type="Gene3D" id="3.40.710.10">
    <property type="entry name" value="DD-peptidase/beta-lactamase superfamily"/>
    <property type="match status" value="1"/>
</dbReference>
<evidence type="ECO:0000313" key="3">
    <source>
        <dbReference type="EMBL" id="MFC3878644.1"/>
    </source>
</evidence>
<dbReference type="EC" id="3.-.-.-" evidence="3"/>
<comment type="caution">
    <text evidence="3">The sequence shown here is derived from an EMBL/GenBank/DDBJ whole genome shotgun (WGS) entry which is preliminary data.</text>
</comment>
<protein>
    <submittedName>
        <fullName evidence="3">Serine hydrolase domain-containing protein</fullName>
        <ecNumber evidence="3">3.-.-.-</ecNumber>
    </submittedName>
</protein>
<dbReference type="Proteomes" id="UP001595805">
    <property type="component" value="Unassembled WGS sequence"/>
</dbReference>
<dbReference type="InterPro" id="IPR012338">
    <property type="entry name" value="Beta-lactam/transpept-like"/>
</dbReference>
<feature type="domain" description="Beta-lactamase-related" evidence="2">
    <location>
        <begin position="38"/>
        <end position="321"/>
    </location>
</feature>
<evidence type="ECO:0000259" key="2">
    <source>
        <dbReference type="Pfam" id="PF00144"/>
    </source>
</evidence>
<dbReference type="EMBL" id="JBHRZS010000002">
    <property type="protein sequence ID" value="MFC3878644.1"/>
    <property type="molecule type" value="Genomic_DNA"/>
</dbReference>
<feature type="chain" id="PRO_5047106483" evidence="1">
    <location>
        <begin position="25"/>
        <end position="347"/>
    </location>
</feature>
<accession>A0ABV8ALN7</accession>
<organism evidence="3 4">
    <name type="scientific">Algoriphagus namhaensis</name>
    <dbReference type="NCBI Taxonomy" id="915353"/>
    <lineage>
        <taxon>Bacteria</taxon>
        <taxon>Pseudomonadati</taxon>
        <taxon>Bacteroidota</taxon>
        <taxon>Cytophagia</taxon>
        <taxon>Cytophagales</taxon>
        <taxon>Cyclobacteriaceae</taxon>
        <taxon>Algoriphagus</taxon>
    </lineage>
</organism>
<dbReference type="GO" id="GO:0016787">
    <property type="term" value="F:hydrolase activity"/>
    <property type="evidence" value="ECO:0007669"/>
    <property type="project" value="UniProtKB-KW"/>
</dbReference>
<keyword evidence="1" id="KW-0732">Signal</keyword>
<keyword evidence="4" id="KW-1185">Reference proteome</keyword>
<dbReference type="PANTHER" id="PTHR43283">
    <property type="entry name" value="BETA-LACTAMASE-RELATED"/>
    <property type="match status" value="1"/>
</dbReference>
<reference evidence="4" key="1">
    <citation type="journal article" date="2019" name="Int. J. Syst. Evol. Microbiol.">
        <title>The Global Catalogue of Microorganisms (GCM) 10K type strain sequencing project: providing services to taxonomists for standard genome sequencing and annotation.</title>
        <authorList>
            <consortium name="The Broad Institute Genomics Platform"/>
            <consortium name="The Broad Institute Genome Sequencing Center for Infectious Disease"/>
            <person name="Wu L."/>
            <person name="Ma J."/>
        </authorList>
    </citation>
    <scope>NUCLEOTIDE SEQUENCE [LARGE SCALE GENOMIC DNA]</scope>
    <source>
        <strain evidence="4">CCUG 60523</strain>
    </source>
</reference>
<dbReference type="InterPro" id="IPR001466">
    <property type="entry name" value="Beta-lactam-related"/>
</dbReference>
<dbReference type="Pfam" id="PF00144">
    <property type="entry name" value="Beta-lactamase"/>
    <property type="match status" value="1"/>
</dbReference>
<dbReference type="PANTHER" id="PTHR43283:SF18">
    <property type="match status" value="1"/>
</dbReference>
<keyword evidence="3" id="KW-0378">Hydrolase</keyword>
<dbReference type="InterPro" id="IPR050789">
    <property type="entry name" value="Diverse_Enzym_Activities"/>
</dbReference>
<sequence>MDRIKPLSLCTISVLLFLSYTASAQTLKQATEVNSIIQTNQIPGISLAYIEAGAMKIELATGKKSETETVGGETVFSAASLSKPVFAYLVMKLVDEGTLDLDTPLSEYYEYVDLKGQKSYPKVTAKMILSHTSGLPNWRKNKLKFIHEPGEKYSYSGEGYVWLQRVVENLKKKSLEQLAQEHVFDPFGMDRTSYIFSEKLSDDFSISFKKDGEARPKTIQGQANAAASLQTTASDYAKFLIALLNGEGIPKELQDQMFTPVKPVKEKEKNPQIFWGLGVGIQKTPAGTQIFQWGDNWTFKGYFTANIKDKNGLVYFTNSENGLIPVRELVGTYLSDPQPAADWLDYH</sequence>